<feature type="non-terminal residue" evidence="3">
    <location>
        <position position="1"/>
    </location>
</feature>
<dbReference type="PANTHER" id="PTHR33018:SF34">
    <property type="entry name" value="OS02G0472350 PROTEIN"/>
    <property type="match status" value="1"/>
</dbReference>
<feature type="region of interest" description="Disordered" evidence="1">
    <location>
        <begin position="516"/>
        <end position="576"/>
    </location>
</feature>
<accession>A0A5J9UKL0</accession>
<dbReference type="PANTHER" id="PTHR33018">
    <property type="entry name" value="OS10G0338966 PROTEIN-RELATED"/>
    <property type="match status" value="1"/>
</dbReference>
<organism evidence="3 4">
    <name type="scientific">Eragrostis curvula</name>
    <name type="common">weeping love grass</name>
    <dbReference type="NCBI Taxonomy" id="38414"/>
    <lineage>
        <taxon>Eukaryota</taxon>
        <taxon>Viridiplantae</taxon>
        <taxon>Streptophyta</taxon>
        <taxon>Embryophyta</taxon>
        <taxon>Tracheophyta</taxon>
        <taxon>Spermatophyta</taxon>
        <taxon>Magnoliopsida</taxon>
        <taxon>Liliopsida</taxon>
        <taxon>Poales</taxon>
        <taxon>Poaceae</taxon>
        <taxon>PACMAD clade</taxon>
        <taxon>Chloridoideae</taxon>
        <taxon>Eragrostideae</taxon>
        <taxon>Eragrostidinae</taxon>
        <taxon>Eragrostis</taxon>
    </lineage>
</organism>
<dbReference type="Pfam" id="PF26133">
    <property type="entry name" value="DUF8039"/>
    <property type="match status" value="1"/>
</dbReference>
<comment type="caution">
    <text evidence="3">The sequence shown here is derived from an EMBL/GenBank/DDBJ whole genome shotgun (WGS) entry which is preliminary data.</text>
</comment>
<evidence type="ECO:0000313" key="3">
    <source>
        <dbReference type="EMBL" id="TVU23838.1"/>
    </source>
</evidence>
<dbReference type="AlphaFoldDB" id="A0A5J9UKL0"/>
<name>A0A5J9UKL0_9POAL</name>
<evidence type="ECO:0000259" key="2">
    <source>
        <dbReference type="Pfam" id="PF26133"/>
    </source>
</evidence>
<evidence type="ECO:0000256" key="1">
    <source>
        <dbReference type="SAM" id="MobiDB-lite"/>
    </source>
</evidence>
<sequence>MRTLAGHIARQQVSLLLPNIGCLSEEAKWELFDDYVMPTLEFTDDMKPLAFKEIMKVIAHAWRTHKSNLVNNFMLKGIEPFSKHKYIKPEVWTEFVQMKSTEEFLLESEKFKNLQAQNVHNHHLGTAGYDGKIAQWEAQDAKFAKKGIENPWNRYPPDRPQYFLRGRSETSDSGEIIFKSHQSEQVSEKILEMYEAGEGEGSYEGVNGYLSVALGNDEHGGRLRACNSYDGWKRIYPRRRNCKRAADINVDQLKDDLRSELKSEVTREVIAHFSEILAAQGLQIVPISPGPSPIGARKSSCASQNGPGAGEDNDAMMDVSNEENPPPAHEDEDSIDLLTGPTPCSLMLNVAGHIIKVGRGQVHPKQDVIHCAKVREGYVVVRVDYVHADFVNELLEVAPNDEITTLGEAPQQRIQWRRTSIVLRPLPFDHPSYSRSAPSGSDRRPDNSVGQQAQEPRQNGNGVTTHQEKEKSMGAVVQQKQCFSDGIVLQREANKRGDQLNKSKSEQDMTKCVEEAAKAEHEKATKAEQEKAKLAEQEKAKKAEQEKAKKAQQEKGKKAQQDKGKKSEVGKMTSKTDKVANCQINVEPSKKKDVPDLSHWTAQNRGFKPGQPMMSAKDLEEAGHACVALHKFYMDSWKDNETMSFSLPCINMDKEFVVDYLAKALSRFAKAKDYIMAWTQFLSITRTNKKGKAKLYHSFKFPCHQQASGETCGFYVAHHMILTTTKVGLTRPEDFKIPTGPIPVEELGKIWAKTATFLMSQVISTKGEFHYPNSSAP</sequence>
<dbReference type="Proteomes" id="UP000324897">
    <property type="component" value="Chromosome 2"/>
</dbReference>
<protein>
    <recommendedName>
        <fullName evidence="2">DUF8039 domain-containing protein</fullName>
    </recommendedName>
</protein>
<proteinExistence type="predicted"/>
<feature type="region of interest" description="Disordered" evidence="1">
    <location>
        <begin position="293"/>
        <end position="335"/>
    </location>
</feature>
<feature type="domain" description="DUF8039" evidence="2">
    <location>
        <begin position="333"/>
        <end position="423"/>
    </location>
</feature>
<feature type="compositionally biased region" description="Polar residues" evidence="1">
    <location>
        <begin position="448"/>
        <end position="465"/>
    </location>
</feature>
<dbReference type="EMBL" id="RWGY01000013">
    <property type="protein sequence ID" value="TVU23838.1"/>
    <property type="molecule type" value="Genomic_DNA"/>
</dbReference>
<dbReference type="Gramene" id="TVU23838">
    <property type="protein sequence ID" value="TVU23838"/>
    <property type="gene ID" value="EJB05_26221"/>
</dbReference>
<feature type="region of interest" description="Disordered" evidence="1">
    <location>
        <begin position="427"/>
        <end position="477"/>
    </location>
</feature>
<dbReference type="OrthoDB" id="689591at2759"/>
<gene>
    <name evidence="3" type="ORF">EJB05_26221</name>
</gene>
<keyword evidence="4" id="KW-1185">Reference proteome</keyword>
<reference evidence="3 4" key="1">
    <citation type="journal article" date="2019" name="Sci. Rep.">
        <title>A high-quality genome of Eragrostis curvula grass provides insights into Poaceae evolution and supports new strategies to enhance forage quality.</title>
        <authorList>
            <person name="Carballo J."/>
            <person name="Santos B.A.C.M."/>
            <person name="Zappacosta D."/>
            <person name="Garbus I."/>
            <person name="Selva J.P."/>
            <person name="Gallo C.A."/>
            <person name="Diaz A."/>
            <person name="Albertini E."/>
            <person name="Caccamo M."/>
            <person name="Echenique V."/>
        </authorList>
    </citation>
    <scope>NUCLEOTIDE SEQUENCE [LARGE SCALE GENOMIC DNA]</scope>
    <source>
        <strain evidence="4">cv. Victoria</strain>
        <tissue evidence="3">Leaf</tissue>
    </source>
</reference>
<dbReference type="InterPro" id="IPR058352">
    <property type="entry name" value="DUF8039"/>
</dbReference>
<evidence type="ECO:0000313" key="4">
    <source>
        <dbReference type="Proteomes" id="UP000324897"/>
    </source>
</evidence>